<evidence type="ECO:0000259" key="8">
    <source>
        <dbReference type="PROSITE" id="PS50071"/>
    </source>
</evidence>
<dbReference type="InterPro" id="IPR009057">
    <property type="entry name" value="Homeodomain-like_sf"/>
</dbReference>
<dbReference type="SMART" id="SM00389">
    <property type="entry name" value="HOX"/>
    <property type="match status" value="1"/>
</dbReference>
<evidence type="ECO:0000256" key="4">
    <source>
        <dbReference type="ARBA" id="ARBA00023242"/>
    </source>
</evidence>
<feature type="compositionally biased region" description="Polar residues" evidence="7">
    <location>
        <begin position="105"/>
        <end position="120"/>
    </location>
</feature>
<evidence type="ECO:0000313" key="10">
    <source>
        <dbReference type="Proteomes" id="UP000192927"/>
    </source>
</evidence>
<evidence type="ECO:0000256" key="6">
    <source>
        <dbReference type="RuleBase" id="RU000682"/>
    </source>
</evidence>
<feature type="domain" description="Homeobox" evidence="8">
    <location>
        <begin position="168"/>
        <end position="229"/>
    </location>
</feature>
<accession>A0A1W5CXE6</accession>
<evidence type="ECO:0000256" key="3">
    <source>
        <dbReference type="ARBA" id="ARBA00023155"/>
    </source>
</evidence>
<protein>
    <submittedName>
        <fullName evidence="9">Homeobox transcription factor</fullName>
    </submittedName>
</protein>
<keyword evidence="4 5" id="KW-0539">Nucleus</keyword>
<name>A0A1W5CXE6_9LECA</name>
<reference evidence="10" key="1">
    <citation type="submission" date="2017-03" db="EMBL/GenBank/DDBJ databases">
        <authorList>
            <person name="Sharma R."/>
            <person name="Thines M."/>
        </authorList>
    </citation>
    <scope>NUCLEOTIDE SEQUENCE [LARGE SCALE GENOMIC DNA]</scope>
</reference>
<evidence type="ECO:0000256" key="2">
    <source>
        <dbReference type="ARBA" id="ARBA00023125"/>
    </source>
</evidence>
<evidence type="ECO:0000313" key="9">
    <source>
        <dbReference type="EMBL" id="SLM35491.1"/>
    </source>
</evidence>
<feature type="compositionally biased region" description="Acidic residues" evidence="7">
    <location>
        <begin position="132"/>
        <end position="142"/>
    </location>
</feature>
<feature type="region of interest" description="Disordered" evidence="7">
    <location>
        <begin position="349"/>
        <end position="387"/>
    </location>
</feature>
<dbReference type="GO" id="GO:0005634">
    <property type="term" value="C:nucleus"/>
    <property type="evidence" value="ECO:0007669"/>
    <property type="project" value="UniProtKB-SubCell"/>
</dbReference>
<dbReference type="Proteomes" id="UP000192927">
    <property type="component" value="Unassembled WGS sequence"/>
</dbReference>
<feature type="region of interest" description="Disordered" evidence="7">
    <location>
        <begin position="1"/>
        <end position="174"/>
    </location>
</feature>
<keyword evidence="3 5" id="KW-0371">Homeobox</keyword>
<dbReference type="CDD" id="cd00086">
    <property type="entry name" value="homeodomain"/>
    <property type="match status" value="1"/>
</dbReference>
<keyword evidence="2 5" id="KW-0238">DNA-binding</keyword>
<sequence>MAALLSRRRSKQSPPRSAAQDHGQLPNVDFENPELDQTPESCAGGQQTFTSFESQFRTDSFFGIGREGHHRPTGSRTSLAHQPVFLPECGDNEVKNQVPCEPTHNESTSVSPISRLTPTSAEAEQDDHADGQDEEEDEEEEEAKLAAESEESIAACQRPMTAEERRAEKRKARRFRLTHNQTRFLVSEFDRQAHPDAKQRERLSREVPGLSPRQVQVWFQNRRAKLKRLTSDDRERFVKSRALPDDFDIIQAMKSPPRGLSQRTTSSNWSFVCSVPTCKGSEYFQPLIVEDVTPQKDNGTILPISMDSRCNNIYTHPISMVASAGMSSTTPIDESVPFDVHAVSQVRNRRQPDPFGGSSSPPSLYHSPSQMYATPIPSHGQQGRAKLLGSPLRSSISCCEFPCDYGNALMPTAAASVYSVQKSQPGQYLPGDECPQSGVGTAAPCRVDPVPTSFQNVTDDQAGCLPADGSVVSRSLGIDYPPSLNLHPSSKPHLDRQNLEHGRQHQGLHTGLLAAPEDFQLRQINFRYPTAFNSEYSVSRDNPAVYAWEDPEPYGFTQDLDMHSLQHPPGNFDGIYCDVSFSLPDCNSGRPKSFTYGTTYF</sequence>
<comment type="subcellular location">
    <subcellularLocation>
        <location evidence="1 5 6">Nucleus</location>
    </subcellularLocation>
</comment>
<dbReference type="InterPro" id="IPR050453">
    <property type="entry name" value="LIM_Homeobox_TF"/>
</dbReference>
<dbReference type="InterPro" id="IPR001356">
    <property type="entry name" value="HD"/>
</dbReference>
<feature type="compositionally biased region" description="Low complexity" evidence="7">
    <location>
        <begin position="353"/>
        <end position="369"/>
    </location>
</feature>
<dbReference type="GO" id="GO:0000977">
    <property type="term" value="F:RNA polymerase II transcription regulatory region sequence-specific DNA binding"/>
    <property type="evidence" value="ECO:0007669"/>
    <property type="project" value="TreeGrafter"/>
</dbReference>
<dbReference type="GO" id="GO:0000981">
    <property type="term" value="F:DNA-binding transcription factor activity, RNA polymerase II-specific"/>
    <property type="evidence" value="ECO:0007669"/>
    <property type="project" value="TreeGrafter"/>
</dbReference>
<dbReference type="PROSITE" id="PS50071">
    <property type="entry name" value="HOMEOBOX_2"/>
    <property type="match status" value="1"/>
</dbReference>
<dbReference type="Gene3D" id="1.10.10.60">
    <property type="entry name" value="Homeodomain-like"/>
    <property type="match status" value="1"/>
</dbReference>
<feature type="compositionally biased region" description="Polar residues" evidence="7">
    <location>
        <begin position="38"/>
        <end position="58"/>
    </location>
</feature>
<evidence type="ECO:0000256" key="7">
    <source>
        <dbReference type="SAM" id="MobiDB-lite"/>
    </source>
</evidence>
<dbReference type="PANTHER" id="PTHR24208">
    <property type="entry name" value="LIM/HOMEOBOX PROTEIN LHX"/>
    <property type="match status" value="1"/>
</dbReference>
<dbReference type="AlphaFoldDB" id="A0A1W5CXE6"/>
<feature type="DNA-binding region" description="Homeobox" evidence="5">
    <location>
        <begin position="170"/>
        <end position="230"/>
    </location>
</feature>
<dbReference type="Pfam" id="PF00046">
    <property type="entry name" value="Homeodomain"/>
    <property type="match status" value="1"/>
</dbReference>
<dbReference type="SUPFAM" id="SSF46689">
    <property type="entry name" value="Homeodomain-like"/>
    <property type="match status" value="1"/>
</dbReference>
<evidence type="ECO:0000256" key="1">
    <source>
        <dbReference type="ARBA" id="ARBA00004123"/>
    </source>
</evidence>
<dbReference type="EMBL" id="FWEW01000731">
    <property type="protein sequence ID" value="SLM35491.1"/>
    <property type="molecule type" value="Genomic_DNA"/>
</dbReference>
<proteinExistence type="predicted"/>
<feature type="compositionally biased region" description="Basic residues" evidence="7">
    <location>
        <begin position="1"/>
        <end position="11"/>
    </location>
</feature>
<organism evidence="9 10">
    <name type="scientific">Lasallia pustulata</name>
    <dbReference type="NCBI Taxonomy" id="136370"/>
    <lineage>
        <taxon>Eukaryota</taxon>
        <taxon>Fungi</taxon>
        <taxon>Dikarya</taxon>
        <taxon>Ascomycota</taxon>
        <taxon>Pezizomycotina</taxon>
        <taxon>Lecanoromycetes</taxon>
        <taxon>OSLEUM clade</taxon>
        <taxon>Umbilicariomycetidae</taxon>
        <taxon>Umbilicariales</taxon>
        <taxon>Umbilicariaceae</taxon>
        <taxon>Lasallia</taxon>
    </lineage>
</organism>
<keyword evidence="10" id="KW-1185">Reference proteome</keyword>
<dbReference type="PANTHER" id="PTHR24208:SF166">
    <property type="entry name" value="LIM HOMEOBOX TRANSCRIPTION FACTOR 1 ALPHA, ISOFORM B"/>
    <property type="match status" value="1"/>
</dbReference>
<evidence type="ECO:0000256" key="5">
    <source>
        <dbReference type="PROSITE-ProRule" id="PRU00108"/>
    </source>
</evidence>